<sequence>MAPACSRFGRDRFPTRIAVAAMFVLALLMPPALAAQDGLPTDDGTDVARPAPGTKENRLWLLWEQIEHRENSCPPSAPCDRTHAYLARKIAPPSQEELDRFIGMLDRQALARGEAAEDPEAPRICTEGDAELLMGFDPEAIGIADRRALLTDLQGVHVAAGSLKAPAGYDGDFGGTIQAAIAARFATAGLPLLTEEEMRQTPGQPKLNIYFSNTDAETGCTYSVFVSLAQTVLLTRAPRIKLAAGTWGMGGRRDPTVEGDDEAATILRVIDSFLEDYRLANLPEVRESLMGTGAPSEETAAADTPAD</sequence>
<dbReference type="EMBL" id="WUWG01000006">
    <property type="protein sequence ID" value="MXU66478.1"/>
    <property type="molecule type" value="Genomic_DNA"/>
</dbReference>
<feature type="chain" id="PRO_5025550323" evidence="2">
    <location>
        <begin position="35"/>
        <end position="307"/>
    </location>
</feature>
<dbReference type="RefSeq" id="WP_160856014.1">
    <property type="nucleotide sequence ID" value="NZ_WUWG01000006.1"/>
</dbReference>
<reference evidence="3 4" key="1">
    <citation type="submission" date="2019-12" db="EMBL/GenBank/DDBJ databases">
        <title>Strain KN286 was isolated from seawater, which was collected from Caroline Seamount in the tropical western Pacific.</title>
        <authorList>
            <person name="Wang Q."/>
        </authorList>
    </citation>
    <scope>NUCLEOTIDE SEQUENCE [LARGE SCALE GENOMIC DNA]</scope>
    <source>
        <strain evidence="3 4">KN286</strain>
    </source>
</reference>
<evidence type="ECO:0000313" key="3">
    <source>
        <dbReference type="EMBL" id="MXU66478.1"/>
    </source>
</evidence>
<comment type="caution">
    <text evidence="3">The sequence shown here is derived from an EMBL/GenBank/DDBJ whole genome shotgun (WGS) entry which is preliminary data.</text>
</comment>
<organism evidence="3 4">
    <name type="scientific">Oceanomicrobium pacificus</name>
    <dbReference type="NCBI Taxonomy" id="2692916"/>
    <lineage>
        <taxon>Bacteria</taxon>
        <taxon>Pseudomonadati</taxon>
        <taxon>Pseudomonadota</taxon>
        <taxon>Alphaproteobacteria</taxon>
        <taxon>Rhodobacterales</taxon>
        <taxon>Paracoccaceae</taxon>
        <taxon>Oceanomicrobium</taxon>
    </lineage>
</organism>
<proteinExistence type="predicted"/>
<name>A0A6B0TYI0_9RHOB</name>
<dbReference type="AlphaFoldDB" id="A0A6B0TYI0"/>
<evidence type="ECO:0000256" key="1">
    <source>
        <dbReference type="SAM" id="MobiDB-lite"/>
    </source>
</evidence>
<gene>
    <name evidence="3" type="ORF">GSH16_13585</name>
</gene>
<keyword evidence="4" id="KW-1185">Reference proteome</keyword>
<evidence type="ECO:0000256" key="2">
    <source>
        <dbReference type="SAM" id="SignalP"/>
    </source>
</evidence>
<feature type="region of interest" description="Disordered" evidence="1">
    <location>
        <begin position="288"/>
        <end position="307"/>
    </location>
</feature>
<accession>A0A6B0TYI0</accession>
<protein>
    <submittedName>
        <fullName evidence="3">Uncharacterized protein</fullName>
    </submittedName>
</protein>
<keyword evidence="2" id="KW-0732">Signal</keyword>
<dbReference type="Proteomes" id="UP000436016">
    <property type="component" value="Unassembled WGS sequence"/>
</dbReference>
<feature type="signal peptide" evidence="2">
    <location>
        <begin position="1"/>
        <end position="34"/>
    </location>
</feature>
<evidence type="ECO:0000313" key="4">
    <source>
        <dbReference type="Proteomes" id="UP000436016"/>
    </source>
</evidence>